<dbReference type="EMBL" id="AWSO01000227">
    <property type="protein sequence ID" value="ESK93077.1"/>
    <property type="molecule type" value="Genomic_DNA"/>
</dbReference>
<gene>
    <name evidence="1" type="ORF">Moror_8889</name>
</gene>
<keyword evidence="2" id="KW-1185">Reference proteome</keyword>
<proteinExistence type="predicted"/>
<protein>
    <recommendedName>
        <fullName evidence="3">Retrotransposon gag domain-containing protein</fullName>
    </recommendedName>
</protein>
<evidence type="ECO:0008006" key="3">
    <source>
        <dbReference type="Google" id="ProtNLM"/>
    </source>
</evidence>
<evidence type="ECO:0000313" key="1">
    <source>
        <dbReference type="EMBL" id="ESK93077.1"/>
    </source>
</evidence>
<sequence>MMDRADNYVNKFRVMADESGYDDQALIHIFRKGLPNSLARKILNQPQGRPADLEEWYKAAIQYDEQYKYYKTIQKLKRFRITDDKKKKVSIN</sequence>
<name>V2XH87_MONRO</name>
<reference evidence="1 2" key="1">
    <citation type="journal article" date="2014" name="BMC Genomics">
        <title>Genome and secretome analysis of the hemibiotrophic fungal pathogen, Moniliophthora roreri, which causes frosty pod rot disease of cacao: mechanisms of the biotrophic and necrotrophic phases.</title>
        <authorList>
            <person name="Meinhardt L.W."/>
            <person name="Costa G.G.L."/>
            <person name="Thomazella D.P.T."/>
            <person name="Teixeira P.J.P.L."/>
            <person name="Carazzolle M.F."/>
            <person name="Schuster S.C."/>
            <person name="Carlson J.E."/>
            <person name="Guiltinan M.J."/>
            <person name="Mieczkowski P."/>
            <person name="Farmer A."/>
            <person name="Ramaraj T."/>
            <person name="Crozier J."/>
            <person name="Davis R.E."/>
            <person name="Shao J."/>
            <person name="Melnick R.L."/>
            <person name="Pereira G.A.G."/>
            <person name="Bailey B.A."/>
        </authorList>
    </citation>
    <scope>NUCLEOTIDE SEQUENCE [LARGE SCALE GENOMIC DNA]</scope>
    <source>
        <strain evidence="1 2">MCA 2997</strain>
    </source>
</reference>
<dbReference type="HOGENOM" id="CLU_151427_0_0_1"/>
<evidence type="ECO:0000313" key="2">
    <source>
        <dbReference type="Proteomes" id="UP000017559"/>
    </source>
</evidence>
<dbReference type="Proteomes" id="UP000017559">
    <property type="component" value="Unassembled WGS sequence"/>
</dbReference>
<dbReference type="AlphaFoldDB" id="V2XH87"/>
<dbReference type="OrthoDB" id="3253683at2759"/>
<comment type="caution">
    <text evidence="1">The sequence shown here is derived from an EMBL/GenBank/DDBJ whole genome shotgun (WGS) entry which is preliminary data.</text>
</comment>
<dbReference type="KEGG" id="mrr:Moror_8889"/>
<organism evidence="1 2">
    <name type="scientific">Moniliophthora roreri (strain MCA 2997)</name>
    <name type="common">Cocoa frosty pod rot fungus</name>
    <name type="synonym">Crinipellis roreri</name>
    <dbReference type="NCBI Taxonomy" id="1381753"/>
    <lineage>
        <taxon>Eukaryota</taxon>
        <taxon>Fungi</taxon>
        <taxon>Dikarya</taxon>
        <taxon>Basidiomycota</taxon>
        <taxon>Agaricomycotina</taxon>
        <taxon>Agaricomycetes</taxon>
        <taxon>Agaricomycetidae</taxon>
        <taxon>Agaricales</taxon>
        <taxon>Marasmiineae</taxon>
        <taxon>Marasmiaceae</taxon>
        <taxon>Moniliophthora</taxon>
    </lineage>
</organism>
<accession>V2XH87</accession>